<organism evidence="1 2">
    <name type="scientific">Rhizobium herbae</name>
    <dbReference type="NCBI Taxonomy" id="508661"/>
    <lineage>
        <taxon>Bacteria</taxon>
        <taxon>Pseudomonadati</taxon>
        <taxon>Pseudomonadota</taxon>
        <taxon>Alphaproteobacteria</taxon>
        <taxon>Hyphomicrobiales</taxon>
        <taxon>Rhizobiaceae</taxon>
        <taxon>Rhizobium/Agrobacterium group</taxon>
        <taxon>Rhizobium</taxon>
    </lineage>
</organism>
<sequence>MIDAIAAAHDGDIQMIDSTSARAHQQAATAKRGIEIIVSAAPEAGSRPKFMRSWTGKQPTICSTMLELEQSCWWTRSTMLIASGHLSAGRARLPISRPRPTDGRNHISAHGCTVSETSSNVSSKLKHFRRVATRYDKIAENFLAMVQLASIRLWLQVYEATA</sequence>
<reference evidence="1 2" key="1">
    <citation type="submission" date="2021-03" db="EMBL/GenBank/DDBJ databases">
        <title>Genomic Encyclopedia of Type Strains, Phase IV (KMG-IV): sequencing the most valuable type-strain genomes for metagenomic binning, comparative biology and taxonomic classification.</title>
        <authorList>
            <person name="Goeker M."/>
        </authorList>
    </citation>
    <scope>NUCLEOTIDE SEQUENCE [LARGE SCALE GENOMIC DNA]</scope>
    <source>
        <strain evidence="1 2">DSM 26427</strain>
    </source>
</reference>
<proteinExistence type="predicted"/>
<evidence type="ECO:0000313" key="1">
    <source>
        <dbReference type="EMBL" id="MBP1861321.1"/>
    </source>
</evidence>
<dbReference type="Proteomes" id="UP000823786">
    <property type="component" value="Unassembled WGS sequence"/>
</dbReference>
<name>A0ABS4EU52_9HYPH</name>
<gene>
    <name evidence="1" type="ORF">J2Z75_004850</name>
</gene>
<accession>A0ABS4EU52</accession>
<comment type="caution">
    <text evidence="1">The sequence shown here is derived from an EMBL/GenBank/DDBJ whole genome shotgun (WGS) entry which is preliminary data.</text>
</comment>
<keyword evidence="2" id="KW-1185">Reference proteome</keyword>
<protein>
    <submittedName>
        <fullName evidence="1">Transposase</fullName>
    </submittedName>
</protein>
<evidence type="ECO:0000313" key="2">
    <source>
        <dbReference type="Proteomes" id="UP000823786"/>
    </source>
</evidence>
<dbReference type="EMBL" id="JAGGJV010000010">
    <property type="protein sequence ID" value="MBP1861321.1"/>
    <property type="molecule type" value="Genomic_DNA"/>
</dbReference>